<protein>
    <recommendedName>
        <fullName evidence="1">Manganese lipoxygenase</fullName>
    </recommendedName>
</protein>
<gene>
    <name evidence="6" type="ORF">B0J12DRAFT_775450</name>
</gene>
<dbReference type="InterPro" id="IPR013819">
    <property type="entry name" value="LipOase_C"/>
</dbReference>
<dbReference type="InterPro" id="IPR036226">
    <property type="entry name" value="LipOase_C_sf"/>
</dbReference>
<dbReference type="Proteomes" id="UP000774617">
    <property type="component" value="Unassembled WGS sequence"/>
</dbReference>
<dbReference type="EMBL" id="JAGTJR010000072">
    <property type="protein sequence ID" value="KAH7017932.1"/>
    <property type="molecule type" value="Genomic_DNA"/>
</dbReference>
<dbReference type="InterPro" id="IPR000907">
    <property type="entry name" value="LipOase"/>
</dbReference>
<comment type="caution">
    <text evidence="6">The sequence shown here is derived from an EMBL/GenBank/DDBJ whole genome shotgun (WGS) entry which is preliminary data.</text>
</comment>
<evidence type="ECO:0000256" key="2">
    <source>
        <dbReference type="ARBA" id="ARBA00022723"/>
    </source>
</evidence>
<dbReference type="PROSITE" id="PS51393">
    <property type="entry name" value="LIPOXYGENASE_3"/>
    <property type="match status" value="1"/>
</dbReference>
<organism evidence="6 7">
    <name type="scientific">Macrophomina phaseolina</name>
    <dbReference type="NCBI Taxonomy" id="35725"/>
    <lineage>
        <taxon>Eukaryota</taxon>
        <taxon>Fungi</taxon>
        <taxon>Dikarya</taxon>
        <taxon>Ascomycota</taxon>
        <taxon>Pezizomycotina</taxon>
        <taxon>Dothideomycetes</taxon>
        <taxon>Dothideomycetes incertae sedis</taxon>
        <taxon>Botryosphaeriales</taxon>
        <taxon>Botryosphaeriaceae</taxon>
        <taxon>Macrophomina</taxon>
    </lineage>
</organism>
<dbReference type="Pfam" id="PF00305">
    <property type="entry name" value="Lipoxygenase"/>
    <property type="match status" value="1"/>
</dbReference>
<keyword evidence="7" id="KW-1185">Reference proteome</keyword>
<accession>A0ABQ8FUB1</accession>
<keyword evidence="3" id="KW-0223">Dioxygenase</keyword>
<keyword evidence="4" id="KW-0560">Oxidoreductase</keyword>
<evidence type="ECO:0000259" key="5">
    <source>
        <dbReference type="PROSITE" id="PS51393"/>
    </source>
</evidence>
<dbReference type="Gene3D" id="1.20.245.10">
    <property type="entry name" value="Lipoxygenase-1, Domain 5"/>
    <property type="match status" value="1"/>
</dbReference>
<evidence type="ECO:0000256" key="4">
    <source>
        <dbReference type="ARBA" id="ARBA00023002"/>
    </source>
</evidence>
<dbReference type="Gene3D" id="3.10.450.60">
    <property type="match status" value="1"/>
</dbReference>
<evidence type="ECO:0000313" key="6">
    <source>
        <dbReference type="EMBL" id="KAH7017932.1"/>
    </source>
</evidence>
<sequence length="603" mass="65740">MRIFLVFPGLAASVPLNAFSSSNAHLQATLSVEKAPGTVKCVLPAEDRDVGGRQQEILGKRAGYVYGPSLIGNSSYFPSGDLGNAMVKRDVDEWFADAAWVVEKVNQEATAAKAVIEKNGGLKRLEDYALLYQGLWPESQPAGAAPGVLSNATSDLLFAMERLSVNPYAVRRLDPRSDALAFRIDDAVAEAVANTTLDGLLEEGRLFVVDHSYLAEYPRSQGKHSAACQAYFYLHPESGQFLPLAIKTNVGADLVYTPADAPTDWLLAKTMFNANDLFFGQMYHLANSHAVAEIVYLTAIRTLSSRHPVLALLNRLMYRAFAIRPVGEQVLFNNGGFFDTSFALNNLAARTFATDFYPHTGRFRSNYFFSNLERRGLINCTYGPALPHFPFLEDGGRLVGAIRAFMSDFVAAYYPADDAAALSRDYELQHWLAEANGAGRVLDFPPAFGSPETLVDVLTHVAYLTGVSHHVLNSGEPFTTSGALPLHPAALYAPPPTAKGVTDIMPFMPPADAAIAQVALLARFNRPRAPGQNGTLLHMFNDEALLAKFHPRLRESNGVFMESMAAIARDMAGRSFDADGLSQGMPFVWSGLDPTRIPFYLSV</sequence>
<feature type="domain" description="Lipoxygenase" evidence="5">
    <location>
        <begin position="155"/>
        <end position="603"/>
    </location>
</feature>
<keyword evidence="2" id="KW-0479">Metal-binding</keyword>
<evidence type="ECO:0000256" key="1">
    <source>
        <dbReference type="ARBA" id="ARBA00021175"/>
    </source>
</evidence>
<name>A0ABQ8FUB1_9PEZI</name>
<reference evidence="6 7" key="1">
    <citation type="journal article" date="2021" name="Nat. Commun.">
        <title>Genetic determinants of endophytism in the Arabidopsis root mycobiome.</title>
        <authorList>
            <person name="Mesny F."/>
            <person name="Miyauchi S."/>
            <person name="Thiergart T."/>
            <person name="Pickel B."/>
            <person name="Atanasova L."/>
            <person name="Karlsson M."/>
            <person name="Huettel B."/>
            <person name="Barry K.W."/>
            <person name="Haridas S."/>
            <person name="Chen C."/>
            <person name="Bauer D."/>
            <person name="Andreopoulos W."/>
            <person name="Pangilinan J."/>
            <person name="LaButti K."/>
            <person name="Riley R."/>
            <person name="Lipzen A."/>
            <person name="Clum A."/>
            <person name="Drula E."/>
            <person name="Henrissat B."/>
            <person name="Kohler A."/>
            <person name="Grigoriev I.V."/>
            <person name="Martin F.M."/>
            <person name="Hacquard S."/>
        </authorList>
    </citation>
    <scope>NUCLEOTIDE SEQUENCE [LARGE SCALE GENOMIC DNA]</scope>
    <source>
        <strain evidence="6 7">MPI-SDFR-AT-0080</strain>
    </source>
</reference>
<dbReference type="SUPFAM" id="SSF48484">
    <property type="entry name" value="Lipoxigenase"/>
    <property type="match status" value="1"/>
</dbReference>
<dbReference type="PANTHER" id="PTHR11771">
    <property type="entry name" value="LIPOXYGENASE"/>
    <property type="match status" value="1"/>
</dbReference>
<proteinExistence type="predicted"/>
<evidence type="ECO:0000256" key="3">
    <source>
        <dbReference type="ARBA" id="ARBA00022964"/>
    </source>
</evidence>
<evidence type="ECO:0000313" key="7">
    <source>
        <dbReference type="Proteomes" id="UP000774617"/>
    </source>
</evidence>